<comment type="caution">
    <text evidence="3">The sequence shown here is derived from an EMBL/GenBank/DDBJ whole genome shotgun (WGS) entry which is preliminary data.</text>
</comment>
<proteinExistence type="predicted"/>
<feature type="transmembrane region" description="Helical" evidence="1">
    <location>
        <begin position="67"/>
        <end position="87"/>
    </location>
</feature>
<feature type="transmembrane region" description="Helical" evidence="1">
    <location>
        <begin position="37"/>
        <end position="60"/>
    </location>
</feature>
<feature type="transmembrane region" description="Helical" evidence="1">
    <location>
        <begin position="12"/>
        <end position="31"/>
    </location>
</feature>
<evidence type="ECO:0000256" key="1">
    <source>
        <dbReference type="SAM" id="Phobius"/>
    </source>
</evidence>
<keyword evidence="1" id="KW-1133">Transmembrane helix</keyword>
<keyword evidence="1" id="KW-0472">Membrane</keyword>
<dbReference type="Pfam" id="PF20382">
    <property type="entry name" value="DUF6677"/>
    <property type="match status" value="1"/>
</dbReference>
<reference evidence="3" key="1">
    <citation type="journal article" date="2014" name="Front. Microbiol.">
        <title>High frequency of phylogenetically diverse reductive dehalogenase-homologous genes in deep subseafloor sedimentary metagenomes.</title>
        <authorList>
            <person name="Kawai M."/>
            <person name="Futagami T."/>
            <person name="Toyoda A."/>
            <person name="Takaki Y."/>
            <person name="Nishi S."/>
            <person name="Hori S."/>
            <person name="Arai W."/>
            <person name="Tsubouchi T."/>
            <person name="Morono Y."/>
            <person name="Uchiyama I."/>
            <person name="Ito T."/>
            <person name="Fujiyama A."/>
            <person name="Inagaki F."/>
            <person name="Takami H."/>
        </authorList>
    </citation>
    <scope>NUCLEOTIDE SEQUENCE</scope>
    <source>
        <strain evidence="3">Expedition CK06-06</strain>
    </source>
</reference>
<gene>
    <name evidence="3" type="ORF">S03H2_43317</name>
</gene>
<name>X1JI09_9ZZZZ</name>
<organism evidence="3">
    <name type="scientific">marine sediment metagenome</name>
    <dbReference type="NCBI Taxonomy" id="412755"/>
    <lineage>
        <taxon>unclassified sequences</taxon>
        <taxon>metagenomes</taxon>
        <taxon>ecological metagenomes</taxon>
    </lineage>
</organism>
<dbReference type="EMBL" id="BARU01027010">
    <property type="protein sequence ID" value="GAH69378.1"/>
    <property type="molecule type" value="Genomic_DNA"/>
</dbReference>
<evidence type="ECO:0000259" key="2">
    <source>
        <dbReference type="Pfam" id="PF20382"/>
    </source>
</evidence>
<keyword evidence="1" id="KW-0812">Transmembrane</keyword>
<evidence type="ECO:0000313" key="3">
    <source>
        <dbReference type="EMBL" id="GAH69378.1"/>
    </source>
</evidence>
<dbReference type="AlphaFoldDB" id="X1JI09"/>
<feature type="domain" description="DUF6677" evidence="2">
    <location>
        <begin position="16"/>
        <end position="73"/>
    </location>
</feature>
<sequence length="95" mass="10500">MTARSRENQIVLLIFVALLSWFVPGAGYFWLKEKKRAIIVFTTIAITFWLGIYIGSIGVIDPVLAKTWYAAQIINSPMVALLGYVSAGGNFPVYG</sequence>
<dbReference type="InterPro" id="IPR046499">
    <property type="entry name" value="DUF6677"/>
</dbReference>
<protein>
    <recommendedName>
        <fullName evidence="2">DUF6677 domain-containing protein</fullName>
    </recommendedName>
</protein>
<feature type="non-terminal residue" evidence="3">
    <location>
        <position position="95"/>
    </location>
</feature>
<accession>X1JI09</accession>